<gene>
    <name evidence="1" type="ORF">AVDCRST_MAG48-3426</name>
</gene>
<protein>
    <submittedName>
        <fullName evidence="1">Uncharacterized protein</fullName>
    </submittedName>
</protein>
<name>A0A6J4LLL1_9ACTN</name>
<organism evidence="1">
    <name type="scientific">uncultured Friedmanniella sp</name>
    <dbReference type="NCBI Taxonomy" id="335381"/>
    <lineage>
        <taxon>Bacteria</taxon>
        <taxon>Bacillati</taxon>
        <taxon>Actinomycetota</taxon>
        <taxon>Actinomycetes</taxon>
        <taxon>Propionibacteriales</taxon>
        <taxon>Nocardioidaceae</taxon>
        <taxon>Friedmanniella</taxon>
        <taxon>environmental samples</taxon>
    </lineage>
</organism>
<dbReference type="EMBL" id="CADCTS010000480">
    <property type="protein sequence ID" value="CAA9336797.1"/>
    <property type="molecule type" value="Genomic_DNA"/>
</dbReference>
<accession>A0A6J4LLL1</accession>
<sequence length="65" mass="6938">MGRVDSRWVVSSSVRGSGLADGRVVEQKTAPPGMRGTGSSLQELTTMVWISAIDSGSTDQRLRSE</sequence>
<dbReference type="AlphaFoldDB" id="A0A6J4LLL1"/>
<evidence type="ECO:0000313" key="1">
    <source>
        <dbReference type="EMBL" id="CAA9336797.1"/>
    </source>
</evidence>
<reference evidence="1" key="1">
    <citation type="submission" date="2020-02" db="EMBL/GenBank/DDBJ databases">
        <authorList>
            <person name="Meier V. D."/>
        </authorList>
    </citation>
    <scope>NUCLEOTIDE SEQUENCE</scope>
    <source>
        <strain evidence="1">AVDCRST_MAG48</strain>
    </source>
</reference>
<proteinExistence type="predicted"/>